<gene>
    <name evidence="2" type="ORF">EDS130_LOCUS43856</name>
</gene>
<name>A0A815UH67_ADIRI</name>
<dbReference type="AlphaFoldDB" id="A0A815UH67"/>
<accession>A0A815UH67</accession>
<protein>
    <submittedName>
        <fullName evidence="2">Uncharacterized protein</fullName>
    </submittedName>
</protein>
<dbReference type="EMBL" id="CAJNOJ010000768">
    <property type="protein sequence ID" value="CAF1520688.1"/>
    <property type="molecule type" value="Genomic_DNA"/>
</dbReference>
<organism evidence="2 3">
    <name type="scientific">Adineta ricciae</name>
    <name type="common">Rotifer</name>
    <dbReference type="NCBI Taxonomy" id="249248"/>
    <lineage>
        <taxon>Eukaryota</taxon>
        <taxon>Metazoa</taxon>
        <taxon>Spiralia</taxon>
        <taxon>Gnathifera</taxon>
        <taxon>Rotifera</taxon>
        <taxon>Eurotatoria</taxon>
        <taxon>Bdelloidea</taxon>
        <taxon>Adinetida</taxon>
        <taxon>Adinetidae</taxon>
        <taxon>Adineta</taxon>
    </lineage>
</organism>
<evidence type="ECO:0000313" key="3">
    <source>
        <dbReference type="Proteomes" id="UP000663852"/>
    </source>
</evidence>
<sequence>MEENTSADVNRLNTDIYRHHHHHHDSETSTTTHCSRHCPHCHGGSTHQRRSNENAIIQCILEQQAQCYDHIFQQHHDIRQLKEYVRKFHDLIKTVDDALDIIVQGIVDIQRRLENMNNNTTDTLLE</sequence>
<comment type="caution">
    <text evidence="2">The sequence shown here is derived from an EMBL/GenBank/DDBJ whole genome shotgun (WGS) entry which is preliminary data.</text>
</comment>
<evidence type="ECO:0000313" key="2">
    <source>
        <dbReference type="EMBL" id="CAF1520688.1"/>
    </source>
</evidence>
<feature type="region of interest" description="Disordered" evidence="1">
    <location>
        <begin position="20"/>
        <end position="48"/>
    </location>
</feature>
<dbReference type="Proteomes" id="UP000663852">
    <property type="component" value="Unassembled WGS sequence"/>
</dbReference>
<reference evidence="2" key="1">
    <citation type="submission" date="2021-02" db="EMBL/GenBank/DDBJ databases">
        <authorList>
            <person name="Nowell W R."/>
        </authorList>
    </citation>
    <scope>NUCLEOTIDE SEQUENCE</scope>
</reference>
<evidence type="ECO:0000256" key="1">
    <source>
        <dbReference type="SAM" id="MobiDB-lite"/>
    </source>
</evidence>
<proteinExistence type="predicted"/>